<dbReference type="PROSITE" id="PS00430">
    <property type="entry name" value="TONB_DEPENDENT_REC_1"/>
    <property type="match status" value="1"/>
</dbReference>
<dbReference type="RefSeq" id="WP_160739912.1">
    <property type="nucleotide sequence ID" value="NZ_WTYQ01000004.1"/>
</dbReference>
<dbReference type="PROSITE" id="PS52016">
    <property type="entry name" value="TONB_DEPENDENT_REC_3"/>
    <property type="match status" value="1"/>
</dbReference>
<evidence type="ECO:0000256" key="3">
    <source>
        <dbReference type="ARBA" id="ARBA00022452"/>
    </source>
</evidence>
<dbReference type="SUPFAM" id="SSF56935">
    <property type="entry name" value="Porins"/>
    <property type="match status" value="1"/>
</dbReference>
<dbReference type="InterPro" id="IPR010916">
    <property type="entry name" value="TonB_box_CS"/>
</dbReference>
<keyword evidence="4 9" id="KW-0812">Transmembrane</keyword>
<dbReference type="GO" id="GO:0009279">
    <property type="term" value="C:cell outer membrane"/>
    <property type="evidence" value="ECO:0007669"/>
    <property type="project" value="UniProtKB-SubCell"/>
</dbReference>
<keyword evidence="15" id="KW-0675">Receptor</keyword>
<keyword evidence="6 10" id="KW-0798">TonB box</keyword>
<evidence type="ECO:0000313" key="15">
    <source>
        <dbReference type="EMBL" id="MXP26711.1"/>
    </source>
</evidence>
<dbReference type="AlphaFoldDB" id="A0A845ACJ0"/>
<protein>
    <submittedName>
        <fullName evidence="15">TonB-dependent receptor</fullName>
    </submittedName>
</protein>
<comment type="caution">
    <text evidence="15">The sequence shown here is derived from an EMBL/GenBank/DDBJ whole genome shotgun (WGS) entry which is preliminary data.</text>
</comment>
<dbReference type="PANTHER" id="PTHR47234:SF2">
    <property type="entry name" value="TONB-DEPENDENT RECEPTOR"/>
    <property type="match status" value="1"/>
</dbReference>
<comment type="similarity">
    <text evidence="9 11">Belongs to the TonB-dependent receptor family.</text>
</comment>
<accession>A0A845ACJ0</accession>
<evidence type="ECO:0000259" key="13">
    <source>
        <dbReference type="Pfam" id="PF00593"/>
    </source>
</evidence>
<gene>
    <name evidence="15" type="ORF">GRI39_11760</name>
</gene>
<keyword evidence="7 9" id="KW-0472">Membrane</keyword>
<evidence type="ECO:0000256" key="12">
    <source>
        <dbReference type="SAM" id="SignalP"/>
    </source>
</evidence>
<evidence type="ECO:0000256" key="10">
    <source>
        <dbReference type="PROSITE-ProRule" id="PRU10143"/>
    </source>
</evidence>
<keyword evidence="5 12" id="KW-0732">Signal</keyword>
<reference evidence="15 16" key="1">
    <citation type="submission" date="2019-12" db="EMBL/GenBank/DDBJ databases">
        <title>Genomic-based taxomic classification of the family Erythrobacteraceae.</title>
        <authorList>
            <person name="Xu L."/>
        </authorList>
    </citation>
    <scope>NUCLEOTIDE SEQUENCE [LARGE SCALE GENOMIC DNA]</scope>
    <source>
        <strain evidence="15 16">DSM 18604</strain>
    </source>
</reference>
<evidence type="ECO:0000256" key="2">
    <source>
        <dbReference type="ARBA" id="ARBA00022448"/>
    </source>
</evidence>
<feature type="short sequence motif" description="TonB box" evidence="10">
    <location>
        <begin position="51"/>
        <end position="57"/>
    </location>
</feature>
<dbReference type="Proteomes" id="UP000460561">
    <property type="component" value="Unassembled WGS sequence"/>
</dbReference>
<dbReference type="Gene3D" id="2.170.130.10">
    <property type="entry name" value="TonB-dependent receptor, plug domain"/>
    <property type="match status" value="1"/>
</dbReference>
<organism evidence="15 16">
    <name type="scientific">Altericroceibacterium indicum</name>
    <dbReference type="NCBI Taxonomy" id="374177"/>
    <lineage>
        <taxon>Bacteria</taxon>
        <taxon>Pseudomonadati</taxon>
        <taxon>Pseudomonadota</taxon>
        <taxon>Alphaproteobacteria</taxon>
        <taxon>Sphingomonadales</taxon>
        <taxon>Erythrobacteraceae</taxon>
        <taxon>Altericroceibacterium</taxon>
    </lineage>
</organism>
<dbReference type="InterPro" id="IPR037066">
    <property type="entry name" value="Plug_dom_sf"/>
</dbReference>
<dbReference type="Pfam" id="PF00593">
    <property type="entry name" value="TonB_dep_Rec_b-barrel"/>
    <property type="match status" value="1"/>
</dbReference>
<dbReference type="PANTHER" id="PTHR47234">
    <property type="match status" value="1"/>
</dbReference>
<evidence type="ECO:0000256" key="6">
    <source>
        <dbReference type="ARBA" id="ARBA00023077"/>
    </source>
</evidence>
<dbReference type="EMBL" id="WTYQ01000004">
    <property type="protein sequence ID" value="MXP26711.1"/>
    <property type="molecule type" value="Genomic_DNA"/>
</dbReference>
<evidence type="ECO:0000256" key="5">
    <source>
        <dbReference type="ARBA" id="ARBA00022729"/>
    </source>
</evidence>
<evidence type="ECO:0000259" key="14">
    <source>
        <dbReference type="Pfam" id="PF07715"/>
    </source>
</evidence>
<dbReference type="Gene3D" id="2.40.170.20">
    <property type="entry name" value="TonB-dependent receptor, beta-barrel domain"/>
    <property type="match status" value="1"/>
</dbReference>
<proteinExistence type="inferred from homology"/>
<keyword evidence="8 9" id="KW-0998">Cell outer membrane</keyword>
<dbReference type="InterPro" id="IPR039426">
    <property type="entry name" value="TonB-dep_rcpt-like"/>
</dbReference>
<evidence type="ECO:0000256" key="4">
    <source>
        <dbReference type="ARBA" id="ARBA00022692"/>
    </source>
</evidence>
<evidence type="ECO:0000256" key="11">
    <source>
        <dbReference type="RuleBase" id="RU003357"/>
    </source>
</evidence>
<dbReference type="Pfam" id="PF07715">
    <property type="entry name" value="Plug"/>
    <property type="match status" value="1"/>
</dbReference>
<dbReference type="InterPro" id="IPR000531">
    <property type="entry name" value="Beta-barrel_TonB"/>
</dbReference>
<sequence>MIALDRSKISFVALCASAVSALTIPSIAQAQDAASTPAEPATQAGAPIAETIVVTGTRIKGIAPTGSPVIGLGRADIEATGASTTTEILSQLPQVFNLGASEANYGAANNQSANVTLGTGINLRGLGTESTLTLLDGRRLPSSGTQAQFFDPSVIPSMAVERIEVLADGGSGIYGSDAVGGVVNIMLRKLDGAEFEGRYGFAGDMDEYKFGGAIGKNWGSGSLTVSGEYIKRSNLKAADRSFYTDDLRPYGGTDQRSTFSNPGNILVNGTSYAIPTGQNGTGLTPGDFQAGTVNRESRYLGTDALPEQERYSFAAVAEQDVNSWLSLNAQGFIAHRRGTFANAAPTATLNVTSANPFFVDPSNSGADSVQVQYSFLDDLGNSVRRSTQDVIFITGGPHAELGGGWSADAFFSYGEDRERSGALQVNNSALAAALADTNPDTAFNPFGDGSNTNPGTLQTLIGEFRVDTNYRMQEYGVAADGPLFTIPGGDVKVALGASRQEITFINLTPLPANGHRAINSMSGELFVPIVGADNAGPFMEELNVSAAVRYDDYSDIGSTTNPKLGVTWKPTSSLSIRGSYGKSFRAPTLSDTGSPFNTLADFTDVGGGTTRVLFLRGGKAGLQPEKATTWSVGMDYKPVFANGLSLSATYYNVDYTNRLATPGNDYLALTKEDILGSLITRNPTAAEVNAIQDAPGFVGVPEDPANIGAIVDGRKSNVGIVQTDGIEVIADYTWDSDWATFKVGANGAYILHFKQAITPDAPLIDIVNTINNPLQFQARAYAGIRKGGFSGTAYVNYTDGYDNNSVTPMQKVDSYTTVDLSLRYLVDGDSIFTRGLTFTLDVTDAFDANPPYVSNGTIAFDSNVVNPTGRKIAIGVRKSF</sequence>
<evidence type="ECO:0000256" key="8">
    <source>
        <dbReference type="ARBA" id="ARBA00023237"/>
    </source>
</evidence>
<dbReference type="InterPro" id="IPR012910">
    <property type="entry name" value="Plug_dom"/>
</dbReference>
<keyword evidence="2 9" id="KW-0813">Transport</keyword>
<comment type="subcellular location">
    <subcellularLocation>
        <location evidence="1 9">Cell outer membrane</location>
        <topology evidence="1 9">Multi-pass membrane protein</topology>
    </subcellularLocation>
</comment>
<keyword evidence="16" id="KW-1185">Reference proteome</keyword>
<keyword evidence="3 9" id="KW-1134">Transmembrane beta strand</keyword>
<evidence type="ECO:0000313" key="16">
    <source>
        <dbReference type="Proteomes" id="UP000460561"/>
    </source>
</evidence>
<dbReference type="OrthoDB" id="7614575at2"/>
<feature type="chain" id="PRO_5032320737" evidence="12">
    <location>
        <begin position="31"/>
        <end position="880"/>
    </location>
</feature>
<feature type="signal peptide" evidence="12">
    <location>
        <begin position="1"/>
        <end position="30"/>
    </location>
</feature>
<feature type="domain" description="TonB-dependent receptor plug" evidence="14">
    <location>
        <begin position="68"/>
        <end position="182"/>
    </location>
</feature>
<dbReference type="InterPro" id="IPR036942">
    <property type="entry name" value="Beta-barrel_TonB_sf"/>
</dbReference>
<evidence type="ECO:0000256" key="7">
    <source>
        <dbReference type="ARBA" id="ARBA00023136"/>
    </source>
</evidence>
<name>A0A845ACJ0_9SPHN</name>
<evidence type="ECO:0000256" key="9">
    <source>
        <dbReference type="PROSITE-ProRule" id="PRU01360"/>
    </source>
</evidence>
<evidence type="ECO:0000256" key="1">
    <source>
        <dbReference type="ARBA" id="ARBA00004571"/>
    </source>
</evidence>
<feature type="domain" description="TonB-dependent receptor-like beta-barrel" evidence="13">
    <location>
        <begin position="347"/>
        <end position="842"/>
    </location>
</feature>